<accession>A0A4S8KVG5</accession>
<dbReference type="AlphaFoldDB" id="A0A4S8KVG5"/>
<dbReference type="OrthoDB" id="3019750at2759"/>
<dbReference type="EMBL" id="ML179972">
    <property type="protein sequence ID" value="THU79820.1"/>
    <property type="molecule type" value="Genomic_DNA"/>
</dbReference>
<name>A0A4S8KVG5_DENBC</name>
<keyword evidence="1" id="KW-0812">Transmembrane</keyword>
<reference evidence="2 3" key="1">
    <citation type="journal article" date="2019" name="Nat. Ecol. Evol.">
        <title>Megaphylogeny resolves global patterns of mushroom evolution.</title>
        <authorList>
            <person name="Varga T."/>
            <person name="Krizsan K."/>
            <person name="Foldi C."/>
            <person name="Dima B."/>
            <person name="Sanchez-Garcia M."/>
            <person name="Sanchez-Ramirez S."/>
            <person name="Szollosi G.J."/>
            <person name="Szarkandi J.G."/>
            <person name="Papp V."/>
            <person name="Albert L."/>
            <person name="Andreopoulos W."/>
            <person name="Angelini C."/>
            <person name="Antonin V."/>
            <person name="Barry K.W."/>
            <person name="Bougher N.L."/>
            <person name="Buchanan P."/>
            <person name="Buyck B."/>
            <person name="Bense V."/>
            <person name="Catcheside P."/>
            <person name="Chovatia M."/>
            <person name="Cooper J."/>
            <person name="Damon W."/>
            <person name="Desjardin D."/>
            <person name="Finy P."/>
            <person name="Geml J."/>
            <person name="Haridas S."/>
            <person name="Hughes K."/>
            <person name="Justo A."/>
            <person name="Karasinski D."/>
            <person name="Kautmanova I."/>
            <person name="Kiss B."/>
            <person name="Kocsube S."/>
            <person name="Kotiranta H."/>
            <person name="LaButti K.M."/>
            <person name="Lechner B.E."/>
            <person name="Liimatainen K."/>
            <person name="Lipzen A."/>
            <person name="Lukacs Z."/>
            <person name="Mihaltcheva S."/>
            <person name="Morgado L.N."/>
            <person name="Niskanen T."/>
            <person name="Noordeloos M.E."/>
            <person name="Ohm R.A."/>
            <person name="Ortiz-Santana B."/>
            <person name="Ovrebo C."/>
            <person name="Racz N."/>
            <person name="Riley R."/>
            <person name="Savchenko A."/>
            <person name="Shiryaev A."/>
            <person name="Soop K."/>
            <person name="Spirin V."/>
            <person name="Szebenyi C."/>
            <person name="Tomsovsky M."/>
            <person name="Tulloss R.E."/>
            <person name="Uehling J."/>
            <person name="Grigoriev I.V."/>
            <person name="Vagvolgyi C."/>
            <person name="Papp T."/>
            <person name="Martin F.M."/>
            <person name="Miettinen O."/>
            <person name="Hibbett D.S."/>
            <person name="Nagy L.G."/>
        </authorList>
    </citation>
    <scope>NUCLEOTIDE SEQUENCE [LARGE SCALE GENOMIC DNA]</scope>
    <source>
        <strain evidence="2 3">CBS 962.96</strain>
    </source>
</reference>
<gene>
    <name evidence="2" type="ORF">K435DRAFT_810398</name>
</gene>
<evidence type="ECO:0000313" key="3">
    <source>
        <dbReference type="Proteomes" id="UP000297245"/>
    </source>
</evidence>
<proteinExistence type="predicted"/>
<feature type="transmembrane region" description="Helical" evidence="1">
    <location>
        <begin position="61"/>
        <end position="81"/>
    </location>
</feature>
<feature type="transmembrane region" description="Helical" evidence="1">
    <location>
        <begin position="24"/>
        <end position="41"/>
    </location>
</feature>
<dbReference type="Proteomes" id="UP000297245">
    <property type="component" value="Unassembled WGS sequence"/>
</dbReference>
<keyword evidence="3" id="KW-1185">Reference proteome</keyword>
<organism evidence="2 3">
    <name type="scientific">Dendrothele bispora (strain CBS 962.96)</name>
    <dbReference type="NCBI Taxonomy" id="1314807"/>
    <lineage>
        <taxon>Eukaryota</taxon>
        <taxon>Fungi</taxon>
        <taxon>Dikarya</taxon>
        <taxon>Basidiomycota</taxon>
        <taxon>Agaricomycotina</taxon>
        <taxon>Agaricomycetes</taxon>
        <taxon>Agaricomycetidae</taxon>
        <taxon>Agaricales</taxon>
        <taxon>Agaricales incertae sedis</taxon>
        <taxon>Dendrothele</taxon>
    </lineage>
</organism>
<sequence length="185" mass="21079">MTLTSQNTTTEDVLSITLVMSIEYFFYGLYTVLFVLSIWVIQHVHAKRNTTTTSKTNQLHFTSMVVIFILTTSAIVLHSALNGQLILQNHFQDGAFGASSTPKLINSLGLLDYLQLPYECQIYRMYLIWGRRGRIVAVPLVISVLNHAGRIWKINKNARSIMELRSNINYHRTAMKIIMSHGFDA</sequence>
<protein>
    <submittedName>
        <fullName evidence="2">Uncharacterized protein</fullName>
    </submittedName>
</protein>
<keyword evidence="1" id="KW-1133">Transmembrane helix</keyword>
<evidence type="ECO:0000256" key="1">
    <source>
        <dbReference type="SAM" id="Phobius"/>
    </source>
</evidence>
<keyword evidence="1" id="KW-0472">Membrane</keyword>
<evidence type="ECO:0000313" key="2">
    <source>
        <dbReference type="EMBL" id="THU79820.1"/>
    </source>
</evidence>